<sequence length="516" mass="53400">MLRYMTLVGASAAAVAPFLSGGAGRPDDLDWPVAGLAAGLVAVAVLGFARSKGARITAVVGALVALGVTVRLLLRDFEAGLTGSRLPVLAMGAVAVTIGVGVAGSWRVRPVGVVAAVLALAAAVLAPGAAQAVIVDSQPRGAQLVEAPVVVERPTGGQWSWQPPADVVGVVAAGHGVAVATADGSVVALTGDDGRVDWRYTRRGARIGTVSASMDRKAVVVTFRSPFDTRAQLLVALDADTGVVRFEKVVRSVQVDTEGVMPGTRTLALRDGDSVVGYDLVTGDERWRWSPPDGCESAYARTVRGRSTVFVRVECEDLLTLSALDEVTGLERWKHQVGLTRPDGDRLDFHLHGTTDGSVVSVRIVTARALPGAVTDGLFDAETGTLLARPDRKWVFREGVGPRVLLEEQVGAGPTAIQSIELPGGRTTPLDVAACPSRTADATTPTTYVRACGDNGREVSVVVQGLDGSPPTTTPVRLDGSGSLPDFELVPAPGAIVLTRTSYGGTPAPVVGLTGR</sequence>
<dbReference type="RefSeq" id="WP_184693609.1">
    <property type="nucleotide sequence ID" value="NZ_JACHJN010000007.1"/>
</dbReference>
<evidence type="ECO:0000259" key="2">
    <source>
        <dbReference type="Pfam" id="PF13360"/>
    </source>
</evidence>
<feature type="transmembrane region" description="Helical" evidence="1">
    <location>
        <begin position="56"/>
        <end position="74"/>
    </location>
</feature>
<name>A0A841CNR3_9PSEU</name>
<dbReference type="Proteomes" id="UP000547510">
    <property type="component" value="Unassembled WGS sequence"/>
</dbReference>
<feature type="transmembrane region" description="Helical" evidence="1">
    <location>
        <begin position="31"/>
        <end position="49"/>
    </location>
</feature>
<keyword evidence="1" id="KW-0812">Transmembrane</keyword>
<dbReference type="Gene3D" id="2.130.10.10">
    <property type="entry name" value="YVTN repeat-like/Quinoprotein amine dehydrogenase"/>
    <property type="match status" value="1"/>
</dbReference>
<feature type="domain" description="Pyrrolo-quinoline quinone repeat" evidence="2">
    <location>
        <begin position="152"/>
        <end position="252"/>
    </location>
</feature>
<accession>A0A841CNR3</accession>
<protein>
    <recommendedName>
        <fullName evidence="2">Pyrrolo-quinoline quinone repeat domain-containing protein</fullName>
    </recommendedName>
</protein>
<reference evidence="3 4" key="1">
    <citation type="submission" date="2020-08" db="EMBL/GenBank/DDBJ databases">
        <title>Genomic Encyclopedia of Type Strains, Phase III (KMG-III): the genomes of soil and plant-associated and newly described type strains.</title>
        <authorList>
            <person name="Whitman W."/>
        </authorList>
    </citation>
    <scope>NUCLEOTIDE SEQUENCE [LARGE SCALE GENOMIC DNA]</scope>
    <source>
        <strain evidence="3 4">CECT 8640</strain>
    </source>
</reference>
<feature type="transmembrane region" description="Helical" evidence="1">
    <location>
        <begin position="113"/>
        <end position="134"/>
    </location>
</feature>
<proteinExistence type="predicted"/>
<dbReference type="Pfam" id="PF13360">
    <property type="entry name" value="PQQ_2"/>
    <property type="match status" value="1"/>
</dbReference>
<gene>
    <name evidence="3" type="ORF">FHS29_004612</name>
</gene>
<organism evidence="3 4">
    <name type="scientific">Saccharothrix tamanrassetensis</name>
    <dbReference type="NCBI Taxonomy" id="1051531"/>
    <lineage>
        <taxon>Bacteria</taxon>
        <taxon>Bacillati</taxon>
        <taxon>Actinomycetota</taxon>
        <taxon>Actinomycetes</taxon>
        <taxon>Pseudonocardiales</taxon>
        <taxon>Pseudonocardiaceae</taxon>
        <taxon>Saccharothrix</taxon>
    </lineage>
</organism>
<dbReference type="AlphaFoldDB" id="A0A841CNR3"/>
<keyword evidence="4" id="KW-1185">Reference proteome</keyword>
<evidence type="ECO:0000256" key="1">
    <source>
        <dbReference type="SAM" id="Phobius"/>
    </source>
</evidence>
<dbReference type="SUPFAM" id="SSF50998">
    <property type="entry name" value="Quinoprotein alcohol dehydrogenase-like"/>
    <property type="match status" value="1"/>
</dbReference>
<keyword evidence="1" id="KW-0472">Membrane</keyword>
<dbReference type="EMBL" id="JACHJN010000007">
    <property type="protein sequence ID" value="MBB5958004.1"/>
    <property type="molecule type" value="Genomic_DNA"/>
</dbReference>
<dbReference type="InterPro" id="IPR011047">
    <property type="entry name" value="Quinoprotein_ADH-like_sf"/>
</dbReference>
<dbReference type="InterPro" id="IPR002372">
    <property type="entry name" value="PQQ_rpt_dom"/>
</dbReference>
<dbReference type="InterPro" id="IPR015943">
    <property type="entry name" value="WD40/YVTN_repeat-like_dom_sf"/>
</dbReference>
<keyword evidence="1" id="KW-1133">Transmembrane helix</keyword>
<comment type="caution">
    <text evidence="3">The sequence shown here is derived from an EMBL/GenBank/DDBJ whole genome shotgun (WGS) entry which is preliminary data.</text>
</comment>
<evidence type="ECO:0000313" key="3">
    <source>
        <dbReference type="EMBL" id="MBB5958004.1"/>
    </source>
</evidence>
<feature type="transmembrane region" description="Helical" evidence="1">
    <location>
        <begin position="86"/>
        <end position="106"/>
    </location>
</feature>
<evidence type="ECO:0000313" key="4">
    <source>
        <dbReference type="Proteomes" id="UP000547510"/>
    </source>
</evidence>